<evidence type="ECO:0000313" key="4">
    <source>
        <dbReference type="Proteomes" id="UP000295818"/>
    </source>
</evidence>
<reference evidence="3 4" key="1">
    <citation type="journal article" date="2015" name="Stand. Genomic Sci.">
        <title>Genomic Encyclopedia of Bacterial and Archaeal Type Strains, Phase III: the genomes of soil and plant-associated and newly described type strains.</title>
        <authorList>
            <person name="Whitman W.B."/>
            <person name="Woyke T."/>
            <person name="Klenk H.P."/>
            <person name="Zhou Y."/>
            <person name="Lilburn T.G."/>
            <person name="Beck B.J."/>
            <person name="De Vos P."/>
            <person name="Vandamme P."/>
            <person name="Eisen J.A."/>
            <person name="Garrity G."/>
            <person name="Hugenholtz P."/>
            <person name="Kyrpides N.C."/>
        </authorList>
    </citation>
    <scope>NUCLEOTIDE SEQUENCE [LARGE SCALE GENOMIC DNA]</scope>
    <source>
        <strain evidence="3 4">VKM Ac-2538</strain>
    </source>
</reference>
<dbReference type="EMBL" id="SLWM01000016">
    <property type="protein sequence ID" value="TCO16690.1"/>
    <property type="molecule type" value="Genomic_DNA"/>
</dbReference>
<proteinExistence type="predicted"/>
<dbReference type="InterPro" id="IPR016032">
    <property type="entry name" value="Sig_transdc_resp-reg_C-effctor"/>
</dbReference>
<name>A0ABY2BCR6_9ACTN</name>
<comment type="caution">
    <text evidence="3">The sequence shown here is derived from an EMBL/GenBank/DDBJ whole genome shotgun (WGS) entry which is preliminary data.</text>
</comment>
<accession>A0ABY2BCR6</accession>
<evidence type="ECO:0000259" key="2">
    <source>
        <dbReference type="SMART" id="SM00421"/>
    </source>
</evidence>
<feature type="domain" description="HTH luxR-type" evidence="2">
    <location>
        <begin position="265"/>
        <end position="322"/>
    </location>
</feature>
<gene>
    <name evidence="3" type="ORF">EV644_11661</name>
</gene>
<dbReference type="PANTHER" id="PTHR43214">
    <property type="entry name" value="TWO-COMPONENT RESPONSE REGULATOR"/>
    <property type="match status" value="1"/>
</dbReference>
<sequence>MGDGKAVPVRIDAGTAIILREAYHKIEASFRGNHYGLYDYARAVAGKFAQVDTFYVGFLQGTSRVRYPYGYEDGKYDDPATHNFGPNRPTAWLLRNRQTYRFAYDNGAVLQGGVPCGDVTRRSADAVIVPMFRTGKDDSEQLFGMMSMQTYQDGVYDDNAVRAFEWLTGMVARVLSREAEDREALRLLPAGEDTPNLLTSDHVMEYLSNRIAVVRGIADEAMAEPQAEKEPIRGHLARLVRTAEQTQSELIEMMLDADEGPERRFGSLTPAQQGVAVLLVQGLDNDALAAELGISLNTVKSHLGTILKKYEMDNRGQVADDVRKYLAR</sequence>
<dbReference type="Gene3D" id="1.10.10.10">
    <property type="entry name" value="Winged helix-like DNA-binding domain superfamily/Winged helix DNA-binding domain"/>
    <property type="match status" value="1"/>
</dbReference>
<keyword evidence="1" id="KW-0238">DNA-binding</keyword>
<evidence type="ECO:0000256" key="1">
    <source>
        <dbReference type="ARBA" id="ARBA00023125"/>
    </source>
</evidence>
<dbReference type="InterPro" id="IPR036388">
    <property type="entry name" value="WH-like_DNA-bd_sf"/>
</dbReference>
<dbReference type="PRINTS" id="PR00038">
    <property type="entry name" value="HTHLUXR"/>
</dbReference>
<dbReference type="Pfam" id="PF00196">
    <property type="entry name" value="GerE"/>
    <property type="match status" value="1"/>
</dbReference>
<dbReference type="Proteomes" id="UP000295818">
    <property type="component" value="Unassembled WGS sequence"/>
</dbReference>
<evidence type="ECO:0000313" key="3">
    <source>
        <dbReference type="EMBL" id="TCO16690.1"/>
    </source>
</evidence>
<dbReference type="InterPro" id="IPR000792">
    <property type="entry name" value="Tscrpt_reg_LuxR_C"/>
</dbReference>
<organism evidence="3 4">
    <name type="scientific">Kribbella orskensis</name>
    <dbReference type="NCBI Taxonomy" id="2512216"/>
    <lineage>
        <taxon>Bacteria</taxon>
        <taxon>Bacillati</taxon>
        <taxon>Actinomycetota</taxon>
        <taxon>Actinomycetes</taxon>
        <taxon>Propionibacteriales</taxon>
        <taxon>Kribbellaceae</taxon>
        <taxon>Kribbella</taxon>
    </lineage>
</organism>
<dbReference type="SMART" id="SM00421">
    <property type="entry name" value="HTH_LUXR"/>
    <property type="match status" value="1"/>
</dbReference>
<keyword evidence="4" id="KW-1185">Reference proteome</keyword>
<dbReference type="SUPFAM" id="SSF46894">
    <property type="entry name" value="C-terminal effector domain of the bipartite response regulators"/>
    <property type="match status" value="1"/>
</dbReference>
<dbReference type="CDD" id="cd06170">
    <property type="entry name" value="LuxR_C_like"/>
    <property type="match status" value="1"/>
</dbReference>
<dbReference type="InterPro" id="IPR039420">
    <property type="entry name" value="WalR-like"/>
</dbReference>
<protein>
    <submittedName>
        <fullName evidence="3">Regulatory LuxR family protein</fullName>
    </submittedName>
</protein>